<dbReference type="InterPro" id="IPR051464">
    <property type="entry name" value="Peptidase_M42_aminopept"/>
</dbReference>
<dbReference type="GO" id="GO:0046872">
    <property type="term" value="F:metal ion binding"/>
    <property type="evidence" value="ECO:0007669"/>
    <property type="project" value="UniProtKB-UniRule"/>
</dbReference>
<evidence type="ECO:0000256" key="6">
    <source>
        <dbReference type="PIRNR" id="PIRNR001123"/>
    </source>
</evidence>
<comment type="similarity">
    <text evidence="1 6">Belongs to the peptidase M42 family.</text>
</comment>
<organism evidence="9 10">
    <name type="scientific">Pseudomonas syringae pv. maculicola</name>
    <dbReference type="NCBI Taxonomy" id="59511"/>
    <lineage>
        <taxon>Bacteria</taxon>
        <taxon>Pseudomonadati</taxon>
        <taxon>Pseudomonadota</taxon>
        <taxon>Gammaproteobacteria</taxon>
        <taxon>Pseudomonadales</taxon>
        <taxon>Pseudomonadaceae</taxon>
        <taxon>Pseudomonas</taxon>
    </lineage>
</organism>
<keyword evidence="2 9" id="KW-0031">Aminopeptidase</keyword>
<dbReference type="PIRSF" id="PIRSF001123">
    <property type="entry name" value="PepA_GA"/>
    <property type="match status" value="1"/>
</dbReference>
<feature type="binding site" evidence="8">
    <location>
        <position position="225"/>
    </location>
    <ligand>
        <name>Zn(2+)</name>
        <dbReference type="ChEBI" id="CHEBI:29105"/>
        <label>2</label>
    </ligand>
</feature>
<sequence>MKPGGAAMAPLATYKCLHERPKMSDAQREAISRASNPQNTLSELLAQLLMARGPGGQEDEVREICLRTITPLCDETWVDAAGNVIGLIKGKRKVTESRGAVRVMAHMDEIAMVVKSVNEDGTLRVIALGGANPVNFGMCPVDILGDNEIIPGVLSFGSMHATQNAPQGADVLSGDVHWNDVHVITRYSPPVLRTPGVRPGTRVVLSRHWREPFRVGDAIAAHFLDDRAPLAAIIDAAQQLSHRRDELACDVYFVFTTSEEESNAGAMFASASLPGETTVAVEVGPVMDEYGTKLSVDPIINTGDEKGYYTRDIVTALAAAAESCGYSPQYALLVDFASDASAVLGNGSSARAGCVAIPTENTHGYELILDGAVRACSATLCEYLMTC</sequence>
<keyword evidence="4 8" id="KW-0479">Metal-binding</keyword>
<comment type="caution">
    <text evidence="9">The sequence shown here is derived from an EMBL/GenBank/DDBJ whole genome shotgun (WGS) entry which is preliminary data.</text>
</comment>
<feature type="binding site" evidence="8">
    <location>
        <position position="225"/>
    </location>
    <ligand>
        <name>Zn(2+)</name>
        <dbReference type="ChEBI" id="CHEBI:29105"/>
        <label>1</label>
    </ligand>
</feature>
<keyword evidence="3" id="KW-0645">Protease</keyword>
<dbReference type="Pfam" id="PF05343">
    <property type="entry name" value="Peptidase_M42"/>
    <property type="match status" value="1"/>
</dbReference>
<evidence type="ECO:0000256" key="5">
    <source>
        <dbReference type="ARBA" id="ARBA00022801"/>
    </source>
</evidence>
<accession>A0A3M6BBD9</accession>
<dbReference type="PANTHER" id="PTHR32481:SF0">
    <property type="entry name" value="AMINOPEPTIDASE YPDE-RELATED"/>
    <property type="match status" value="1"/>
</dbReference>
<feature type="active site" description="Proton acceptor" evidence="7">
    <location>
        <position position="259"/>
    </location>
</feature>
<feature type="binding site" evidence="8">
    <location>
        <position position="363"/>
    </location>
    <ligand>
        <name>Zn(2+)</name>
        <dbReference type="ChEBI" id="CHEBI:29105"/>
        <label>2</label>
    </ligand>
</feature>
<reference evidence="9 10" key="1">
    <citation type="submission" date="2018-08" db="EMBL/GenBank/DDBJ databases">
        <title>Recombination of ecologically and evolutionarily significant loci maintains genetic cohesion in the Pseudomonas syringae species complex.</title>
        <authorList>
            <person name="Dillon M."/>
            <person name="Thakur S."/>
            <person name="Almeida R.N.D."/>
            <person name="Weir B.S."/>
            <person name="Guttman D.S."/>
        </authorList>
    </citation>
    <scope>NUCLEOTIDE SEQUENCE [LARGE SCALE GENOMIC DNA]</scope>
    <source>
        <strain evidence="9 10">ICMP 11281</strain>
    </source>
</reference>
<evidence type="ECO:0000256" key="4">
    <source>
        <dbReference type="ARBA" id="ARBA00022723"/>
    </source>
</evidence>
<evidence type="ECO:0000256" key="3">
    <source>
        <dbReference type="ARBA" id="ARBA00022670"/>
    </source>
</evidence>
<dbReference type="SUPFAM" id="SSF101821">
    <property type="entry name" value="Aminopeptidase/glucanase lid domain"/>
    <property type="match status" value="1"/>
</dbReference>
<evidence type="ECO:0000313" key="9">
    <source>
        <dbReference type="EMBL" id="RMV28476.1"/>
    </source>
</evidence>
<dbReference type="GO" id="GO:0006508">
    <property type="term" value="P:proteolysis"/>
    <property type="evidence" value="ECO:0007669"/>
    <property type="project" value="UniProtKB-KW"/>
</dbReference>
<dbReference type="InterPro" id="IPR008007">
    <property type="entry name" value="Peptidase_M42"/>
</dbReference>
<dbReference type="Gene3D" id="2.40.30.40">
    <property type="entry name" value="Peptidase M42, domain 2"/>
    <property type="match status" value="1"/>
</dbReference>
<dbReference type="GO" id="GO:0004177">
    <property type="term" value="F:aminopeptidase activity"/>
    <property type="evidence" value="ECO:0007669"/>
    <property type="project" value="UniProtKB-UniRule"/>
</dbReference>
<dbReference type="InterPro" id="IPR023367">
    <property type="entry name" value="Peptidase_M42_dom2"/>
</dbReference>
<dbReference type="AlphaFoldDB" id="A0A3M6BBD9"/>
<dbReference type="SUPFAM" id="SSF53187">
    <property type="entry name" value="Zn-dependent exopeptidases"/>
    <property type="match status" value="1"/>
</dbReference>
<evidence type="ECO:0000256" key="7">
    <source>
        <dbReference type="PIRSR" id="PIRSR001123-1"/>
    </source>
</evidence>
<evidence type="ECO:0000256" key="2">
    <source>
        <dbReference type="ARBA" id="ARBA00022438"/>
    </source>
</evidence>
<dbReference type="Proteomes" id="UP000271631">
    <property type="component" value="Unassembled WGS sequence"/>
</dbReference>
<proteinExistence type="inferred from homology"/>
<feature type="binding site" evidence="8">
    <location>
        <position position="106"/>
    </location>
    <ligand>
        <name>Zn(2+)</name>
        <dbReference type="ChEBI" id="CHEBI:29105"/>
        <label>1</label>
    </ligand>
</feature>
<feature type="binding site" evidence="8">
    <location>
        <position position="282"/>
    </location>
    <ligand>
        <name>Zn(2+)</name>
        <dbReference type="ChEBI" id="CHEBI:29105"/>
        <label>1</label>
    </ligand>
</feature>
<protein>
    <submittedName>
        <fullName evidence="9">M42 family glutamyl aminopeptidase</fullName>
    </submittedName>
</protein>
<dbReference type="PANTHER" id="PTHR32481">
    <property type="entry name" value="AMINOPEPTIDASE"/>
    <property type="match status" value="1"/>
</dbReference>
<gene>
    <name evidence="9" type="ORF">ALP13_04208</name>
</gene>
<comment type="cofactor">
    <cofactor evidence="8">
        <name>a divalent metal cation</name>
        <dbReference type="ChEBI" id="CHEBI:60240"/>
    </cofactor>
    <text evidence="8">Binds 2 divalent metal cations per subunit.</text>
</comment>
<evidence type="ECO:0000313" key="10">
    <source>
        <dbReference type="Proteomes" id="UP000271631"/>
    </source>
</evidence>
<name>A0A3M6BBD9_PSEYM</name>
<keyword evidence="5" id="KW-0378">Hydrolase</keyword>
<feature type="binding site" evidence="8">
    <location>
        <position position="260"/>
    </location>
    <ligand>
        <name>Zn(2+)</name>
        <dbReference type="ChEBI" id="CHEBI:29105"/>
        <label>2</label>
    </ligand>
</feature>
<evidence type="ECO:0000256" key="1">
    <source>
        <dbReference type="ARBA" id="ARBA00006272"/>
    </source>
</evidence>
<dbReference type="EMBL" id="RBUQ01000343">
    <property type="protein sequence ID" value="RMV28476.1"/>
    <property type="molecule type" value="Genomic_DNA"/>
</dbReference>
<evidence type="ECO:0000256" key="8">
    <source>
        <dbReference type="PIRSR" id="PIRSR001123-2"/>
    </source>
</evidence>
<dbReference type="Gene3D" id="3.40.630.10">
    <property type="entry name" value="Zn peptidases"/>
    <property type="match status" value="1"/>
</dbReference>